<organism evidence="8 9">
    <name type="scientific">Nonomuraea recticatena</name>
    <dbReference type="NCBI Taxonomy" id="46178"/>
    <lineage>
        <taxon>Bacteria</taxon>
        <taxon>Bacillati</taxon>
        <taxon>Actinomycetota</taxon>
        <taxon>Actinomycetes</taxon>
        <taxon>Streptosporangiales</taxon>
        <taxon>Streptosporangiaceae</taxon>
        <taxon>Nonomuraea</taxon>
    </lineage>
</organism>
<keyword evidence="9" id="KW-1185">Reference proteome</keyword>
<protein>
    <recommendedName>
        <fullName evidence="1">non-specific serine/threonine protein kinase</fullName>
        <ecNumber evidence="1">2.7.11.1</ecNumber>
    </recommendedName>
</protein>
<dbReference type="InterPro" id="IPR011009">
    <property type="entry name" value="Kinase-like_dom_sf"/>
</dbReference>
<dbReference type="PANTHER" id="PTHR43671">
    <property type="entry name" value="SERINE/THREONINE-PROTEIN KINASE NEK"/>
    <property type="match status" value="1"/>
</dbReference>
<reference evidence="8 9" key="1">
    <citation type="journal article" date="2019" name="Int. J. Syst. Evol. Microbiol.">
        <title>The Global Catalogue of Microorganisms (GCM) 10K type strain sequencing project: providing services to taxonomists for standard genome sequencing and annotation.</title>
        <authorList>
            <consortium name="The Broad Institute Genomics Platform"/>
            <consortium name="The Broad Institute Genome Sequencing Center for Infectious Disease"/>
            <person name="Wu L."/>
            <person name="Ma J."/>
        </authorList>
    </citation>
    <scope>NUCLEOTIDE SEQUENCE [LARGE SCALE GENOMIC DNA]</scope>
    <source>
        <strain evidence="8 9">JCM 6835</strain>
    </source>
</reference>
<dbReference type="Pfam" id="PF00069">
    <property type="entry name" value="Pkinase"/>
    <property type="match status" value="1"/>
</dbReference>
<dbReference type="CDD" id="cd14014">
    <property type="entry name" value="STKc_PknB_like"/>
    <property type="match status" value="1"/>
</dbReference>
<name>A0ABN3S4W8_9ACTN</name>
<dbReference type="SMART" id="SM00220">
    <property type="entry name" value="S_TKc"/>
    <property type="match status" value="1"/>
</dbReference>
<dbReference type="SUPFAM" id="SSF56112">
    <property type="entry name" value="Protein kinase-like (PK-like)"/>
    <property type="match status" value="1"/>
</dbReference>
<evidence type="ECO:0000256" key="6">
    <source>
        <dbReference type="SAM" id="Phobius"/>
    </source>
</evidence>
<evidence type="ECO:0000256" key="1">
    <source>
        <dbReference type="ARBA" id="ARBA00012513"/>
    </source>
</evidence>
<dbReference type="PANTHER" id="PTHR43671:SF13">
    <property type="entry name" value="SERINE_THREONINE-PROTEIN KINASE NEK2"/>
    <property type="match status" value="1"/>
</dbReference>
<keyword evidence="3" id="KW-0547">Nucleotide-binding</keyword>
<dbReference type="PROSITE" id="PS00108">
    <property type="entry name" value="PROTEIN_KINASE_ST"/>
    <property type="match status" value="1"/>
</dbReference>
<evidence type="ECO:0000256" key="5">
    <source>
        <dbReference type="ARBA" id="ARBA00022840"/>
    </source>
</evidence>
<keyword evidence="6" id="KW-0812">Transmembrane</keyword>
<dbReference type="PROSITE" id="PS50011">
    <property type="entry name" value="PROTEIN_KINASE_DOM"/>
    <property type="match status" value="1"/>
</dbReference>
<evidence type="ECO:0000256" key="2">
    <source>
        <dbReference type="ARBA" id="ARBA00022679"/>
    </source>
</evidence>
<proteinExistence type="predicted"/>
<keyword evidence="5" id="KW-0067">ATP-binding</keyword>
<dbReference type="InterPro" id="IPR049052">
    <property type="entry name" value="nSTAND1"/>
</dbReference>
<dbReference type="InterPro" id="IPR008271">
    <property type="entry name" value="Ser/Thr_kinase_AS"/>
</dbReference>
<evidence type="ECO:0000256" key="3">
    <source>
        <dbReference type="ARBA" id="ARBA00022741"/>
    </source>
</evidence>
<feature type="domain" description="Protein kinase" evidence="7">
    <location>
        <begin position="23"/>
        <end position="265"/>
    </location>
</feature>
<keyword evidence="6" id="KW-1133">Transmembrane helix</keyword>
<dbReference type="InterPro" id="IPR000719">
    <property type="entry name" value="Prot_kinase_dom"/>
</dbReference>
<evidence type="ECO:0000313" key="9">
    <source>
        <dbReference type="Proteomes" id="UP001501666"/>
    </source>
</evidence>
<dbReference type="Pfam" id="PF20703">
    <property type="entry name" value="nSTAND1"/>
    <property type="match status" value="1"/>
</dbReference>
<dbReference type="InterPro" id="IPR036322">
    <property type="entry name" value="WD40_repeat_dom_sf"/>
</dbReference>
<dbReference type="Gene3D" id="2.130.10.10">
    <property type="entry name" value="YVTN repeat-like/Quinoprotein amine dehydrogenase"/>
    <property type="match status" value="3"/>
</dbReference>
<comment type="caution">
    <text evidence="8">The sequence shown here is derived from an EMBL/GenBank/DDBJ whole genome shotgun (WGS) entry which is preliminary data.</text>
</comment>
<dbReference type="SUPFAM" id="SSF50978">
    <property type="entry name" value="WD40 repeat-like"/>
    <property type="match status" value="1"/>
</dbReference>
<keyword evidence="2" id="KW-0808">Transferase</keyword>
<dbReference type="EMBL" id="BAAATE010000011">
    <property type="protein sequence ID" value="GAA2668023.1"/>
    <property type="molecule type" value="Genomic_DNA"/>
</dbReference>
<evidence type="ECO:0000259" key="7">
    <source>
        <dbReference type="PROSITE" id="PS50011"/>
    </source>
</evidence>
<accession>A0ABN3S4W8</accession>
<gene>
    <name evidence="8" type="ORF">GCM10010412_045870</name>
</gene>
<keyword evidence="4" id="KW-0418">Kinase</keyword>
<evidence type="ECO:0000313" key="8">
    <source>
        <dbReference type="EMBL" id="GAA2668023.1"/>
    </source>
</evidence>
<dbReference type="Gene3D" id="1.10.510.10">
    <property type="entry name" value="Transferase(Phosphotransferase) domain 1"/>
    <property type="match status" value="1"/>
</dbReference>
<sequence length="1186" mass="127130">MATRHIQDPVTLVAGDPLRIGDYWLAGRLGAGGQGVVYEAYDQAGRRVAIKMLHGVDVGLLQREATAAQRVSSFCTAAVIEADLTGPRPYLVSEYVEGPSLGGAVRGGRVFTPGDLHRLATGIATALTAIHDAGVIHRDMKPDNVLLGPDGPRVIDFGLARTLEMSLTATGLISGTPTYMAPEVFAGERAGAPADVFAWGGIMLFAATGRDPFKAETLGAVMHQVMSVEPDLTCLPESLRPLVHAALRKDPLLRPTARALLLALISGDGQLDTARLLAEGGRASHLTTDAHDPGLGPLAEEAYGMLGPADRELAAQVFLRLVTVDEDGELSIRRARLSEFAEAQGVLRVFGYLLEISGDEVRLARPALPHAWPRFRRWIETNRDGLAAHRDILAAARRWDERGRRDGDLFAGHSLENALQWAATGRRDITLAGFERDFLDAGAALGRRRARRTRLLSMSLAVLLVVSLAATGVAVWQGKVADERFRAAEAARIAAAAGTIRATDPGLGGLLSVAAWRLHPTAQTRKAMNDSLAKREIGVFQDPVAEPGTIRTLSADSRTLVSVSDNEARLWDVVGRRQVGRLKLDVKGTPIDMALSPSGAVLVLLTSRGVHAWEVKTGKVRRVWRFGSPIGGEQADQAAISFGTVDRYVLLEREAFTLWDLETGRTARLPGYWNGAMTPDGSAVYMQYRNTKRIGRFALPSLKLTGTRPAQGSCDSCPDPLAVTKDGWLLEALPGRRLGRADLKDSTGFAVAEWIGIGPDPWNQGSLVFSHDEKLLASATDDQIQLWGDGMLLTTLTVSSPPGPYRWAATVMSPQPRFDPDGKTLRYLTEDRVFSVDFSALTEPADLESDTAAISPDGTLSVDQLSTDSSTGAAYVRSTKKRELLLSGRARGQFSLTGAAFSPDGKLIALTTFEIYDKSPDDVENISRLRIHGTATRKEIKRLTLSDSGEAFIRGVSPEGTKVAVELRLSDDSTKSTLQLWDWKAGRALWSAQLNSLTDVAFTADGARLAVLGREPGLLDTATGKRVGPALRATGLATSLAYGAFTRAGLLVTADSRGRLTVWNQDGSPRTVIRGTPGTPTAPLVVSPTEDLAALVGGDGRVLLYDLTLGQSVGAVLDDDRGAVQRVAFTPDGARLITFDQLGARHEYPVAPSAVADALCGRSGRTLTEQEWATHLPDVPSVEVCG</sequence>
<dbReference type="InterPro" id="IPR015943">
    <property type="entry name" value="WD40/YVTN_repeat-like_dom_sf"/>
</dbReference>
<keyword evidence="6" id="KW-0472">Membrane</keyword>
<evidence type="ECO:0000256" key="4">
    <source>
        <dbReference type="ARBA" id="ARBA00022777"/>
    </source>
</evidence>
<dbReference type="Proteomes" id="UP001501666">
    <property type="component" value="Unassembled WGS sequence"/>
</dbReference>
<dbReference type="InterPro" id="IPR050660">
    <property type="entry name" value="NEK_Ser/Thr_kinase"/>
</dbReference>
<dbReference type="EC" id="2.7.11.1" evidence="1"/>
<dbReference type="Gene3D" id="3.30.200.20">
    <property type="entry name" value="Phosphorylase Kinase, domain 1"/>
    <property type="match status" value="1"/>
</dbReference>
<feature type="transmembrane region" description="Helical" evidence="6">
    <location>
        <begin position="455"/>
        <end position="476"/>
    </location>
</feature>